<reference evidence="1" key="1">
    <citation type="submission" date="2024-09" db="EMBL/GenBank/DDBJ databases">
        <title>Draft Genome Sequences of Neofusicoccum parvum.</title>
        <authorList>
            <person name="Ashida A."/>
            <person name="Camagna M."/>
            <person name="Tanaka A."/>
            <person name="Takemoto D."/>
        </authorList>
    </citation>
    <scope>NUCLEOTIDE SEQUENCE</scope>
    <source>
        <strain evidence="1">PPO83</strain>
    </source>
</reference>
<dbReference type="EMBL" id="BSXG01000023">
    <property type="protein sequence ID" value="GME25856.1"/>
    <property type="molecule type" value="Genomic_DNA"/>
</dbReference>
<gene>
    <name evidence="1" type="primary">g2730</name>
    <name evidence="1" type="ORF">NpPPO83_00002730</name>
</gene>
<evidence type="ECO:0000313" key="2">
    <source>
        <dbReference type="Proteomes" id="UP001165186"/>
    </source>
</evidence>
<evidence type="ECO:0000313" key="1">
    <source>
        <dbReference type="EMBL" id="GME25856.1"/>
    </source>
</evidence>
<comment type="caution">
    <text evidence="1">The sequence shown here is derived from an EMBL/GenBank/DDBJ whole genome shotgun (WGS) entry which is preliminary data.</text>
</comment>
<proteinExistence type="predicted"/>
<keyword evidence="2" id="KW-1185">Reference proteome</keyword>
<sequence length="131" mass="14371">MGSWDCYCAICGSTISGAIISEKPRTARFHKRRAEERREAAAAAAGQDAPVYEESDEDSDDNESLDSYDEEYSYDPAILSDEDIEWTSSLHILGFNPDANNVTKAFVAGPGFYGDYVCSTDLTHLSNGARK</sequence>
<organism evidence="1 2">
    <name type="scientific">Neofusicoccum parvum</name>
    <dbReference type="NCBI Taxonomy" id="310453"/>
    <lineage>
        <taxon>Eukaryota</taxon>
        <taxon>Fungi</taxon>
        <taxon>Dikarya</taxon>
        <taxon>Ascomycota</taxon>
        <taxon>Pezizomycotina</taxon>
        <taxon>Dothideomycetes</taxon>
        <taxon>Dothideomycetes incertae sedis</taxon>
        <taxon>Botryosphaeriales</taxon>
        <taxon>Botryosphaeriaceae</taxon>
        <taxon>Neofusicoccum</taxon>
    </lineage>
</organism>
<accession>A0ACB5RZH9</accession>
<name>A0ACB5RZH9_9PEZI</name>
<protein>
    <submittedName>
        <fullName evidence="1">F-box domain</fullName>
    </submittedName>
</protein>
<dbReference type="Proteomes" id="UP001165186">
    <property type="component" value="Unassembled WGS sequence"/>
</dbReference>